<proteinExistence type="predicted"/>
<keyword evidence="1" id="KW-1133">Transmembrane helix</keyword>
<comment type="caution">
    <text evidence="2">The sequence shown here is derived from an EMBL/GenBank/DDBJ whole genome shotgun (WGS) entry which is preliminary data.</text>
</comment>
<accession>A0ABT3KPD8</accession>
<dbReference type="RefSeq" id="WP_265280995.1">
    <property type="nucleotide sequence ID" value="NZ_QZCW01000001.1"/>
</dbReference>
<keyword evidence="1" id="KW-0472">Membrane</keyword>
<evidence type="ECO:0000256" key="1">
    <source>
        <dbReference type="SAM" id="Phobius"/>
    </source>
</evidence>
<organism evidence="2 3">
    <name type="scientific">Verminephrobacter aporrectodeae subsp. tuberculatae</name>
    <dbReference type="NCBI Taxonomy" id="1110392"/>
    <lineage>
        <taxon>Bacteria</taxon>
        <taxon>Pseudomonadati</taxon>
        <taxon>Pseudomonadota</taxon>
        <taxon>Betaproteobacteria</taxon>
        <taxon>Burkholderiales</taxon>
        <taxon>Comamonadaceae</taxon>
        <taxon>Verminephrobacter</taxon>
    </lineage>
</organism>
<protein>
    <recommendedName>
        <fullName evidence="4">Peptidase C13 family protein</fullName>
    </recommendedName>
</protein>
<evidence type="ECO:0008006" key="4">
    <source>
        <dbReference type="Google" id="ProtNLM"/>
    </source>
</evidence>
<feature type="transmembrane region" description="Helical" evidence="1">
    <location>
        <begin position="154"/>
        <end position="171"/>
    </location>
</feature>
<sequence>MNDLNAGSVLADAQAESPASAQPPDRLPLWVWMREGLRVALFLPPRTATASPTPVQLLVLVLFHSTLSLTAAWIQATGPVRFNLHGWLAPMWSPLLMLWVAWWAMAPARSPGIPTPSGRLAAWYVLWVWASILPSMLYSLVWLALRWHGGVGSIAYWVVYGVATVWGLWALARMSARFIRSFARTLTLFVVLGAVSGMRLWQLSNLSWYSPWLPDHRAVAEASAQSGDAKDDSAWMALSQSVFEEQQALWKRQIDALPAQRPDLVDVYGLVFSPYAEENVFRRESSMVSALLQERFDARGRVLHLLNHAKTAATHVWATPENLERAIAALGQRMDREQDLLVVYLTSHGALDHELTAALDPLEVASVTPAMLRAALDAAGIRNRVIAVSACYSGGWIEPLATDYSLIMTASDATHTSYGCGSGSKLTYFGRAVFDEQLRQTHSFTKAFANAVPLIAQREREAGKDDGFSNPQIHVGAQIAPVLQALEQRLDAAPVRSASDAKP</sequence>
<feature type="transmembrane region" description="Helical" evidence="1">
    <location>
        <begin position="120"/>
        <end position="142"/>
    </location>
</feature>
<dbReference type="Proteomes" id="UP001208935">
    <property type="component" value="Unassembled WGS sequence"/>
</dbReference>
<dbReference type="EMBL" id="QZCW01000001">
    <property type="protein sequence ID" value="MCW5320140.1"/>
    <property type="molecule type" value="Genomic_DNA"/>
</dbReference>
<dbReference type="InterPro" id="IPR001096">
    <property type="entry name" value="Peptidase_C13"/>
</dbReference>
<dbReference type="Pfam" id="PF01650">
    <property type="entry name" value="Peptidase_C13"/>
    <property type="match status" value="1"/>
</dbReference>
<name>A0ABT3KPD8_9BURK</name>
<keyword evidence="3" id="KW-1185">Reference proteome</keyword>
<feature type="transmembrane region" description="Helical" evidence="1">
    <location>
        <begin position="55"/>
        <end position="75"/>
    </location>
</feature>
<evidence type="ECO:0000313" key="3">
    <source>
        <dbReference type="Proteomes" id="UP001208935"/>
    </source>
</evidence>
<keyword evidence="1" id="KW-0812">Transmembrane</keyword>
<evidence type="ECO:0000313" key="2">
    <source>
        <dbReference type="EMBL" id="MCW5320140.1"/>
    </source>
</evidence>
<feature type="transmembrane region" description="Helical" evidence="1">
    <location>
        <begin position="87"/>
        <end position="108"/>
    </location>
</feature>
<reference evidence="3" key="1">
    <citation type="submission" date="2023-07" db="EMBL/GenBank/DDBJ databases">
        <title>Verminephrobacter genomes.</title>
        <authorList>
            <person name="Lund M.B."/>
        </authorList>
    </citation>
    <scope>NUCLEOTIDE SEQUENCE [LARGE SCALE GENOMIC DNA]</scope>
    <source>
        <strain evidence="3">AtM5-05</strain>
    </source>
</reference>
<dbReference type="Gene3D" id="3.40.50.1460">
    <property type="match status" value="1"/>
</dbReference>
<gene>
    <name evidence="2" type="ORF">D5039_02795</name>
</gene>